<comment type="cofactor">
    <cofactor evidence="1">
        <name>Mg(2+)</name>
        <dbReference type="ChEBI" id="CHEBI:18420"/>
    </cofactor>
</comment>
<dbReference type="CDD" id="cd04683">
    <property type="entry name" value="NUDIX_Hydrolase"/>
    <property type="match status" value="1"/>
</dbReference>
<dbReference type="AlphaFoldDB" id="A0A0X3VJP2"/>
<feature type="domain" description="Nudix hydrolase" evidence="3">
    <location>
        <begin position="423"/>
        <end position="563"/>
    </location>
</feature>
<proteinExistence type="predicted"/>
<dbReference type="PANTHER" id="PTHR43046">
    <property type="entry name" value="GDP-MANNOSE MANNOSYL HYDROLASE"/>
    <property type="match status" value="1"/>
</dbReference>
<organism evidence="4 5">
    <name type="scientific">Streptomyces violaceusniger</name>
    <dbReference type="NCBI Taxonomy" id="68280"/>
    <lineage>
        <taxon>Bacteria</taxon>
        <taxon>Bacillati</taxon>
        <taxon>Actinomycetota</taxon>
        <taxon>Actinomycetes</taxon>
        <taxon>Kitasatosporales</taxon>
        <taxon>Streptomycetaceae</taxon>
        <taxon>Streptomyces</taxon>
        <taxon>Streptomyces violaceusniger group</taxon>
    </lineage>
</organism>
<dbReference type="SUPFAM" id="SSF55811">
    <property type="entry name" value="Nudix"/>
    <property type="match status" value="2"/>
</dbReference>
<dbReference type="InterPro" id="IPR015797">
    <property type="entry name" value="NUDIX_hydrolase-like_dom_sf"/>
</dbReference>
<dbReference type="GO" id="GO:0016787">
    <property type="term" value="F:hydrolase activity"/>
    <property type="evidence" value="ECO:0007669"/>
    <property type="project" value="UniProtKB-KW"/>
</dbReference>
<name>A0A0X3VJP2_STRVO</name>
<dbReference type="PROSITE" id="PS00893">
    <property type="entry name" value="NUDIX_BOX"/>
    <property type="match status" value="2"/>
</dbReference>
<accession>A0A0X3VJP2</accession>
<dbReference type="CDD" id="cd02440">
    <property type="entry name" value="AdoMet_MTases"/>
    <property type="match status" value="1"/>
</dbReference>
<dbReference type="InterPro" id="IPR027573">
    <property type="entry name" value="Methyltran_FxLD"/>
</dbReference>
<dbReference type="Gene3D" id="3.90.79.10">
    <property type="entry name" value="Nucleoside Triphosphate Pyrophosphohydrolase"/>
    <property type="match status" value="2"/>
</dbReference>
<dbReference type="PROSITE" id="PS51462">
    <property type="entry name" value="NUDIX"/>
    <property type="match status" value="2"/>
</dbReference>
<dbReference type="Gene3D" id="3.40.50.150">
    <property type="entry name" value="Vaccinia Virus protein VP39"/>
    <property type="match status" value="1"/>
</dbReference>
<feature type="domain" description="Nudix hydrolase" evidence="3">
    <location>
        <begin position="581"/>
        <end position="713"/>
    </location>
</feature>
<dbReference type="InterPro" id="IPR029063">
    <property type="entry name" value="SAM-dependent_MTases_sf"/>
</dbReference>
<evidence type="ECO:0000256" key="2">
    <source>
        <dbReference type="ARBA" id="ARBA00022801"/>
    </source>
</evidence>
<comment type="caution">
    <text evidence="4">The sequence shown here is derived from an EMBL/GenBank/DDBJ whole genome shotgun (WGS) entry which is preliminary data.</text>
</comment>
<dbReference type="Pfam" id="PF01135">
    <property type="entry name" value="PCMT"/>
    <property type="match status" value="1"/>
</dbReference>
<dbReference type="InterPro" id="IPR000086">
    <property type="entry name" value="NUDIX_hydrolase_dom"/>
</dbReference>
<dbReference type="SUPFAM" id="SSF53335">
    <property type="entry name" value="S-adenosyl-L-methionine-dependent methyltransferases"/>
    <property type="match status" value="1"/>
</dbReference>
<evidence type="ECO:0000313" key="5">
    <source>
        <dbReference type="Proteomes" id="UP000053413"/>
    </source>
</evidence>
<evidence type="ECO:0000259" key="3">
    <source>
        <dbReference type="PROSITE" id="PS51462"/>
    </source>
</evidence>
<sequence>MTHSTERPAVTTPPTTDLDEATALRLQLADQLVTAGHIRTPPVDQALRTVPRHAFAPEVPVRKAYANDIVATRHSDEGRITSSISAPWLQADMLEAARLQPGHRVLEIGSGGYNAALIAELVDPTGHVTTVDIDPAVTERATRFLTQTGYDHVHVVTTDAEHLPTGIVPDGGFDAILVTVDTWDLPWIDALAEDGRLVAPLRLHGYTWAITFTKRDGALHSDEPLIVCGFVAMQGAGAWTANRRTIPGTGVHLSWEDGTPLPVDQLAPALTREPVVAHTQVIVRGQEPFDALTLYLAGALPGFCRLSVDPDGENGVLNPPPKHWPGAAIVRGTSLARLATERIGDGDDGNGLYEFVVHGYGPHGHLAAQEMAEQVLHWQRNHRAALCPRITVHPLADGDDPASTADSAHVFVKRHTRVAIGWPIIPGTAALLTDDDGRYLLHLRSANKPIWRPGQWALLGGNTEQGETCDQAIARELDEEIGLAVPDLTGFVTLDTLDARGAFKDRVRVYHGTLNTPAHEIELREGIQLRWTRIEEIAEMTTDPGTAAVLHAHHNAHQPRGRQNAALPVVEVREPRDHRSRSIVGAHLVLIRDGAVLLGKRHPSSAFAPSTWHLPAGHREDLESAVTCMVREAEEETGLRIPEEDLSLVHVLDLLDPGSTTPRIGLFFAPSRWEGEPLVREPECCTEWRFWPLDALPEPTVEYTRVALDAISRGSLYAPMGWS</sequence>
<dbReference type="Proteomes" id="UP000053413">
    <property type="component" value="Unassembled WGS sequence"/>
</dbReference>
<protein>
    <recommendedName>
        <fullName evidence="3">Nudix hydrolase domain-containing protein</fullName>
    </recommendedName>
</protein>
<evidence type="ECO:0000256" key="1">
    <source>
        <dbReference type="ARBA" id="ARBA00001946"/>
    </source>
</evidence>
<dbReference type="NCBIfam" id="TIGR04364">
    <property type="entry name" value="methyltran_FxLD"/>
    <property type="match status" value="1"/>
</dbReference>
<dbReference type="Pfam" id="PF00293">
    <property type="entry name" value="NUDIX"/>
    <property type="match status" value="2"/>
</dbReference>
<dbReference type="InterPro" id="IPR020084">
    <property type="entry name" value="NUDIX_hydrolase_CS"/>
</dbReference>
<dbReference type="EMBL" id="LLZJ01000422">
    <property type="protein sequence ID" value="KUL43676.1"/>
    <property type="molecule type" value="Genomic_DNA"/>
</dbReference>
<gene>
    <name evidence="4" type="ORF">ADL28_42420</name>
</gene>
<dbReference type="PANTHER" id="PTHR43046:SF16">
    <property type="entry name" value="ADP-RIBOSE PYROPHOSPHATASE YJHB-RELATED"/>
    <property type="match status" value="1"/>
</dbReference>
<reference evidence="5" key="1">
    <citation type="submission" date="2015-10" db="EMBL/GenBank/DDBJ databases">
        <authorList>
            <person name="Ju K.-S."/>
            <person name="Doroghazi J.R."/>
            <person name="Metcalf W.W."/>
        </authorList>
    </citation>
    <scope>NUCLEOTIDE SEQUENCE [LARGE SCALE GENOMIC DNA]</scope>
    <source>
        <strain evidence="5">NRRL F-8817</strain>
    </source>
</reference>
<dbReference type="OrthoDB" id="4035289at2"/>
<keyword evidence="2" id="KW-0378">Hydrolase</keyword>
<evidence type="ECO:0000313" key="4">
    <source>
        <dbReference type="EMBL" id="KUL43676.1"/>
    </source>
</evidence>